<evidence type="ECO:0000256" key="2">
    <source>
        <dbReference type="SAM" id="Phobius"/>
    </source>
</evidence>
<dbReference type="STRING" id="61424.A0A2T9XXK5"/>
<dbReference type="InterPro" id="IPR036378">
    <property type="entry name" value="FAS1_dom_sf"/>
</dbReference>
<feature type="compositionally biased region" description="Basic and acidic residues" evidence="1">
    <location>
        <begin position="163"/>
        <end position="174"/>
    </location>
</feature>
<keyword evidence="6" id="KW-1185">Reference proteome</keyword>
<dbReference type="Gene3D" id="2.30.180.10">
    <property type="entry name" value="FAS1 domain"/>
    <property type="match status" value="4"/>
</dbReference>
<dbReference type="PANTHER" id="PTHR10900">
    <property type="entry name" value="PERIOSTIN-RELATED"/>
    <property type="match status" value="1"/>
</dbReference>
<feature type="domain" description="FAS1" evidence="4">
    <location>
        <begin position="29"/>
        <end position="216"/>
    </location>
</feature>
<feature type="domain" description="FAS1" evidence="4">
    <location>
        <begin position="589"/>
        <end position="767"/>
    </location>
</feature>
<feature type="domain" description="FAS1" evidence="4">
    <location>
        <begin position="421"/>
        <end position="556"/>
    </location>
</feature>
<feature type="signal peptide" evidence="3">
    <location>
        <begin position="1"/>
        <end position="23"/>
    </location>
</feature>
<dbReference type="InterPro" id="IPR000782">
    <property type="entry name" value="FAS1_domain"/>
</dbReference>
<dbReference type="PROSITE" id="PS50213">
    <property type="entry name" value="FAS1"/>
    <property type="match status" value="3"/>
</dbReference>
<dbReference type="OrthoDB" id="14252at2759"/>
<gene>
    <name evidence="5" type="ORF">BB559_007380</name>
</gene>
<evidence type="ECO:0000259" key="4">
    <source>
        <dbReference type="PROSITE" id="PS50213"/>
    </source>
</evidence>
<dbReference type="Pfam" id="PF02469">
    <property type="entry name" value="Fasciclin"/>
    <property type="match status" value="3"/>
</dbReference>
<feature type="region of interest" description="Disordered" evidence="1">
    <location>
        <begin position="155"/>
        <end position="174"/>
    </location>
</feature>
<keyword evidence="2" id="KW-0472">Membrane</keyword>
<dbReference type="InterPro" id="IPR050904">
    <property type="entry name" value="Adhesion/Biosynth-related"/>
</dbReference>
<feature type="chain" id="PRO_5015775663" description="FAS1 domain-containing protein" evidence="3">
    <location>
        <begin position="24"/>
        <end position="1070"/>
    </location>
</feature>
<evidence type="ECO:0000256" key="1">
    <source>
        <dbReference type="SAM" id="MobiDB-lite"/>
    </source>
</evidence>
<organism evidence="5 6">
    <name type="scientific">Furculomyces boomerangus</name>
    <dbReference type="NCBI Taxonomy" id="61424"/>
    <lineage>
        <taxon>Eukaryota</taxon>
        <taxon>Fungi</taxon>
        <taxon>Fungi incertae sedis</taxon>
        <taxon>Zoopagomycota</taxon>
        <taxon>Kickxellomycotina</taxon>
        <taxon>Harpellomycetes</taxon>
        <taxon>Harpellales</taxon>
        <taxon>Harpellaceae</taxon>
        <taxon>Furculomyces</taxon>
    </lineage>
</organism>
<sequence length="1070" mass="120270">MKPKTEFTKILLCILCIISAVNSNLPRGKTTIIDALSSDTRFSKFLQYIQRLQLVIPFNKLRNVTVLAPTNDAIEKYERNLKLHNKNIAIDSKLLHKNPTSKTSQVRNSNYFQIEPNGPIYHGMDQETLLLHVIRDGSYGSGSWVDGMVWESNSGWRPAENNTKSDGEADEKPERQGIMLKSKIDKNGKIMIGNIEVEDGEIWCFSGVVQALGGVLRKPPPLLDLLNNNFDGKKIYNNLRLNRKKKLNNYASIEENAITDYSYFINGVSAAGWYDNILKKYSQQQEITLKTETSSKSRHTLWVPTNNYFIQNYEYPKWNYLVLGQKLAANNTIKEIVLKDVRNVMRNFVSPTSISVARLGQGKHTIPIINDDGESGLNNVTLDISSSGTIFNGFSVKSTDWIANDGIAHIIDSNSVSPAQLEWTPRKMLMGLNATLFLTLIDDHGLSEYVDGSKKDEKWTFFVPTNTALEQVFESVKVFESNSPKFKEVKNWLLYHIVKGKFEKEDIFDGQLLRSEYNSSRLGNRQQIIKARVFSRTSEPLSFSNNSTVHNNADKPWYTFSDAPLELDVPVKVEDYANIYVLSAPMSPPESILVSLIQNLDYSLFIGVMGASGLTTQIQNMNSISVLIPKNEAFQKLGLSYSYLTLANNPSAKKDLSSLVGAHVCTEIIYSDSFEKGCQNCTIESIGDNKTIRANTVNNTPVWFQKTSSGELIVSVTNPNPDTKNTKQIEIDKAKNTGYGSLDKSTSILHKDIAFSSGVIHMLSDSLLLPNNLIFSPRKLLSGMNSFAFTFLLKNLNLTYVLDPISSETNETNPVVGYSFLVPPDYAWNNLNAYREFYRRVNEPENSIYSGMNLVTKSKFFLEKDKSENPWRNKTTEELQDFLLRSVKLHILPIRADGQLKKVKPSNKKERLSLSDKDGFDYVANSVGFETLLDGVSLKKITLNSGRTIFSIGRNSLFPNPSYPIPPTDSPRNYDGYGIVLRSGSLFSFYGNGHNGVLSHKNGAEDKYMMHELDIVLIAPGNEEKVVSGIANYAWYVLLVFIGLGLFGGYMGLITLWIHTLRTHSGYEEI</sequence>
<feature type="transmembrane region" description="Helical" evidence="2">
    <location>
        <begin position="1033"/>
        <end position="1058"/>
    </location>
</feature>
<dbReference type="AlphaFoldDB" id="A0A2T9XXK5"/>
<evidence type="ECO:0000313" key="6">
    <source>
        <dbReference type="Proteomes" id="UP000245699"/>
    </source>
</evidence>
<dbReference type="EMBL" id="MBFT01001228">
    <property type="protein sequence ID" value="PVU84808.1"/>
    <property type="molecule type" value="Genomic_DNA"/>
</dbReference>
<protein>
    <recommendedName>
        <fullName evidence="4">FAS1 domain-containing protein</fullName>
    </recommendedName>
</protein>
<keyword evidence="2" id="KW-0812">Transmembrane</keyword>
<evidence type="ECO:0000313" key="5">
    <source>
        <dbReference type="EMBL" id="PVU84808.1"/>
    </source>
</evidence>
<keyword evidence="3" id="KW-0732">Signal</keyword>
<accession>A0A2T9XXK5</accession>
<name>A0A2T9XXK5_9FUNG</name>
<dbReference type="SUPFAM" id="SSF82153">
    <property type="entry name" value="FAS1 domain"/>
    <property type="match status" value="4"/>
</dbReference>
<dbReference type="GO" id="GO:0005615">
    <property type="term" value="C:extracellular space"/>
    <property type="evidence" value="ECO:0007669"/>
    <property type="project" value="TreeGrafter"/>
</dbReference>
<proteinExistence type="predicted"/>
<comment type="caution">
    <text evidence="5">The sequence shown here is derived from an EMBL/GenBank/DDBJ whole genome shotgun (WGS) entry which is preliminary data.</text>
</comment>
<reference evidence="5 6" key="1">
    <citation type="journal article" date="2018" name="MBio">
        <title>Comparative Genomics Reveals the Core Gene Toolbox for the Fungus-Insect Symbiosis.</title>
        <authorList>
            <person name="Wang Y."/>
            <person name="Stata M."/>
            <person name="Wang W."/>
            <person name="Stajich J.E."/>
            <person name="White M.M."/>
            <person name="Moncalvo J.M."/>
        </authorList>
    </citation>
    <scope>NUCLEOTIDE SEQUENCE [LARGE SCALE GENOMIC DNA]</scope>
    <source>
        <strain evidence="5 6">AUS-77-4</strain>
    </source>
</reference>
<dbReference type="Proteomes" id="UP000245699">
    <property type="component" value="Unassembled WGS sequence"/>
</dbReference>
<keyword evidence="2" id="KW-1133">Transmembrane helix</keyword>
<evidence type="ECO:0000256" key="3">
    <source>
        <dbReference type="SAM" id="SignalP"/>
    </source>
</evidence>
<dbReference type="PANTHER" id="PTHR10900:SF77">
    <property type="entry name" value="FI19380P1"/>
    <property type="match status" value="1"/>
</dbReference>